<keyword evidence="1" id="KW-0677">Repeat</keyword>
<keyword evidence="5" id="KW-1185">Reference proteome</keyword>
<sequence length="843" mass="95331">MLFIGLTELRLLEQISQSMHRPLGRVPLWSIANLCNKSKSCKHGDRNVAGDLGFCRSIAISVGGDFLGYGEELTKTSIQKQIVDALYLGDRGRASKLLSDLGHANKSLRAADFVDIFKYCARSPDPLFAIETWSIMEEKQIPPNNTSCLFMTRALCKGGYLNEAFNLINFIGEKHGMTPSLAVYNSFLGACSKLCSMVHANQCLDLMERKMMRKNEVTYTELLKLAVYNQNLSAVHEIWKDYIKYYGPSIFSLQRFICSFTRLRDLSSAYQALQYMVVLALRGNTSIMSNAEGKLYSSRVLDIPIPNLESSLQRFDMEEFDEQFVPLKVDAYIRSIEWSTVSTTGKEVESSGVVGLGKTKCVPAMQLLKPSFGNVMRACAQNQNYRLAEQLMIQMQNLGVQPSSRTYDGFIRAVISGRGISEGIKVLEIMQEKNLKPHNSTLATLSIACCQALELDLAEKLLYQISYYQDPHPYNRFLEACDTLEKPERAIRMWAKMKQLKIKPDIWTYELLFSLFGNVNAPYEDGDMLSHADSAKRIKAIEMDMAKYSVQHSHLSMKNLLKALGAEGMIRELMEYLRMAENLFYRSNTYLGTPIYNTVLHSLVEAEESYLAIEIFKNMKSSGFCLNAATYTIMIDCCSIIKCYKSASALFCMMLRDGFYPQAATYTALIKNVLDDGNFGEAFNLLGLGSSEGIQTDVLLYNTILKRACDEGRIDVTELIVEQMHREKIRPDASTCQYVFSTYVGRHFYNTAMEALQVLSMRMICGEDHAFEEKKAEFEEAYILSEDEESELRILEFLGGPDENIAFALLNLRWCAILGFPISWSPNGTSWARRLAANYDSLI</sequence>
<dbReference type="STRING" id="3983.A0A2C9WJ98"/>
<dbReference type="Gene3D" id="1.25.40.10">
    <property type="entry name" value="Tetratricopeptide repeat domain"/>
    <property type="match status" value="4"/>
</dbReference>
<feature type="domain" description="Pentatricopeptide repeat-containing protein-mitochondrial" evidence="3">
    <location>
        <begin position="374"/>
        <end position="495"/>
    </location>
</feature>
<dbReference type="PANTHER" id="PTHR47859">
    <property type="entry name" value="PENTATRICOPEPTIDE REPEAT-CONTAINING PROTEIN"/>
    <property type="match status" value="1"/>
</dbReference>
<dbReference type="Gramene" id="Manes.01G079700.2.v8.1">
    <property type="protein sequence ID" value="Manes.01G079700.2.v8.1.CDS"/>
    <property type="gene ID" value="Manes.01G079700.v8.1"/>
</dbReference>
<dbReference type="EMBL" id="CM004387">
    <property type="protein sequence ID" value="OAY60018.1"/>
    <property type="molecule type" value="Genomic_DNA"/>
</dbReference>
<comment type="caution">
    <text evidence="4">The sequence shown here is derived from an EMBL/GenBank/DDBJ whole genome shotgun (WGS) entry which is preliminary data.</text>
</comment>
<name>A0A2C9WJ98_MANES</name>
<feature type="repeat" description="PPR" evidence="2">
    <location>
        <begin position="627"/>
        <end position="661"/>
    </location>
</feature>
<evidence type="ECO:0000259" key="3">
    <source>
        <dbReference type="Pfam" id="PF23276"/>
    </source>
</evidence>
<organism evidence="4 5">
    <name type="scientific">Manihot esculenta</name>
    <name type="common">Cassava</name>
    <name type="synonym">Jatropha manihot</name>
    <dbReference type="NCBI Taxonomy" id="3983"/>
    <lineage>
        <taxon>Eukaryota</taxon>
        <taxon>Viridiplantae</taxon>
        <taxon>Streptophyta</taxon>
        <taxon>Embryophyta</taxon>
        <taxon>Tracheophyta</taxon>
        <taxon>Spermatophyta</taxon>
        <taxon>Magnoliopsida</taxon>
        <taxon>eudicotyledons</taxon>
        <taxon>Gunneridae</taxon>
        <taxon>Pentapetalae</taxon>
        <taxon>rosids</taxon>
        <taxon>fabids</taxon>
        <taxon>Malpighiales</taxon>
        <taxon>Euphorbiaceae</taxon>
        <taxon>Crotonoideae</taxon>
        <taxon>Manihoteae</taxon>
        <taxon>Manihot</taxon>
    </lineage>
</organism>
<proteinExistence type="predicted"/>
<dbReference type="Gramene" id="Manes.01G079700.4.v8.1">
    <property type="protein sequence ID" value="Manes.01G079700.4.v8.1.CDS"/>
    <property type="gene ID" value="Manes.01G079700.v8.1"/>
</dbReference>
<dbReference type="Pfam" id="PF13812">
    <property type="entry name" value="PPR_3"/>
    <property type="match status" value="1"/>
</dbReference>
<protein>
    <recommendedName>
        <fullName evidence="3">Pentatricopeptide repeat-containing protein-mitochondrial domain-containing protein</fullName>
    </recommendedName>
</protein>
<evidence type="ECO:0000313" key="4">
    <source>
        <dbReference type="EMBL" id="OAY60018.1"/>
    </source>
</evidence>
<dbReference type="Gramene" id="Manes.01G079700.5.v8.1">
    <property type="protein sequence ID" value="Manes.01G079700.5.v8.1.CDS"/>
    <property type="gene ID" value="Manes.01G079700.v8.1"/>
</dbReference>
<dbReference type="InterPro" id="IPR002885">
    <property type="entry name" value="PPR_rpt"/>
</dbReference>
<dbReference type="AlphaFoldDB" id="A0A2C9WJ98"/>
<dbReference type="PROSITE" id="PS51375">
    <property type="entry name" value="PPR"/>
    <property type="match status" value="3"/>
</dbReference>
<dbReference type="Pfam" id="PF13041">
    <property type="entry name" value="PPR_2"/>
    <property type="match status" value="1"/>
</dbReference>
<gene>
    <name evidence="4" type="ORF">MANES_01G079700v8</name>
</gene>
<dbReference type="Proteomes" id="UP000091857">
    <property type="component" value="Chromosome 1"/>
</dbReference>
<dbReference type="OrthoDB" id="119302at2759"/>
<accession>A0A2C9WJ98</accession>
<reference evidence="5" key="1">
    <citation type="journal article" date="2016" name="Nat. Biotechnol.">
        <title>Sequencing wild and cultivated cassava and related species reveals extensive interspecific hybridization and genetic diversity.</title>
        <authorList>
            <person name="Bredeson J.V."/>
            <person name="Lyons J.B."/>
            <person name="Prochnik S.E."/>
            <person name="Wu G.A."/>
            <person name="Ha C.M."/>
            <person name="Edsinger-Gonzales E."/>
            <person name="Grimwood J."/>
            <person name="Schmutz J."/>
            <person name="Rabbi I.Y."/>
            <person name="Egesi C."/>
            <person name="Nauluvula P."/>
            <person name="Lebot V."/>
            <person name="Ndunguru J."/>
            <person name="Mkamilo G."/>
            <person name="Bart R.S."/>
            <person name="Setter T.L."/>
            <person name="Gleadow R.M."/>
            <person name="Kulakow P."/>
            <person name="Ferguson M.E."/>
            <person name="Rounsley S."/>
            <person name="Rokhsar D.S."/>
        </authorList>
    </citation>
    <scope>NUCLEOTIDE SEQUENCE [LARGE SCALE GENOMIC DNA]</scope>
    <source>
        <strain evidence="5">cv. AM560-2</strain>
    </source>
</reference>
<evidence type="ECO:0000256" key="1">
    <source>
        <dbReference type="ARBA" id="ARBA00022737"/>
    </source>
</evidence>
<feature type="repeat" description="PPR" evidence="2">
    <location>
        <begin position="470"/>
        <end position="504"/>
    </location>
</feature>
<dbReference type="Pfam" id="PF23276">
    <property type="entry name" value="TPR_24"/>
    <property type="match status" value="1"/>
</dbReference>
<dbReference type="InterPro" id="IPR011990">
    <property type="entry name" value="TPR-like_helical_dom_sf"/>
</dbReference>
<feature type="repeat" description="PPR" evidence="2">
    <location>
        <begin position="697"/>
        <end position="731"/>
    </location>
</feature>
<dbReference type="NCBIfam" id="TIGR00756">
    <property type="entry name" value="PPR"/>
    <property type="match status" value="3"/>
</dbReference>
<evidence type="ECO:0000313" key="5">
    <source>
        <dbReference type="Proteomes" id="UP000091857"/>
    </source>
</evidence>
<dbReference type="InterPro" id="IPR057027">
    <property type="entry name" value="TPR_mt"/>
</dbReference>
<dbReference type="PANTHER" id="PTHR47859:SF1">
    <property type="entry name" value="PENTATRICOPEPTIDE REPEAT-CONTAINING PROTEIN"/>
    <property type="match status" value="1"/>
</dbReference>
<evidence type="ECO:0000256" key="2">
    <source>
        <dbReference type="PROSITE-ProRule" id="PRU00708"/>
    </source>
</evidence>